<name>A0A1H4G468_9GAMM</name>
<protein>
    <submittedName>
        <fullName evidence="1">Uncharacterized protein</fullName>
    </submittedName>
</protein>
<dbReference type="EMBL" id="FNQS01000022">
    <property type="protein sequence ID" value="SEB04416.1"/>
    <property type="molecule type" value="Genomic_DNA"/>
</dbReference>
<evidence type="ECO:0000313" key="1">
    <source>
        <dbReference type="EMBL" id="SEB04416.1"/>
    </source>
</evidence>
<gene>
    <name evidence="1" type="ORF">SAMN02982996_03391</name>
</gene>
<dbReference type="AlphaFoldDB" id="A0A1H4G468"/>
<evidence type="ECO:0000313" key="2">
    <source>
        <dbReference type="Proteomes" id="UP000187280"/>
    </source>
</evidence>
<organism evidence="1 2">
    <name type="scientific">Lonsdalea quercina</name>
    <dbReference type="NCBI Taxonomy" id="71657"/>
    <lineage>
        <taxon>Bacteria</taxon>
        <taxon>Pseudomonadati</taxon>
        <taxon>Pseudomonadota</taxon>
        <taxon>Gammaproteobacteria</taxon>
        <taxon>Enterobacterales</taxon>
        <taxon>Pectobacteriaceae</taxon>
        <taxon>Lonsdalea</taxon>
    </lineage>
</organism>
<sequence length="105" mass="11689">MPEVILTILPALFYLLLSGGNLPPVLHPCQIKPTRKTLQSVRDGILIKRRDAQRVQVLPQCADILHGNHNAARHDTQLQRLPGGKSGILQPLPGKCQDSWHPRLI</sequence>
<reference evidence="1 2" key="1">
    <citation type="submission" date="2016-10" db="EMBL/GenBank/DDBJ databases">
        <authorList>
            <person name="de Groot N.N."/>
        </authorList>
    </citation>
    <scope>NUCLEOTIDE SEQUENCE [LARGE SCALE GENOMIC DNA]</scope>
    <source>
        <strain evidence="1 2">ATCC 29281</strain>
    </source>
</reference>
<keyword evidence="2" id="KW-1185">Reference proteome</keyword>
<proteinExistence type="predicted"/>
<dbReference type="Proteomes" id="UP000187280">
    <property type="component" value="Unassembled WGS sequence"/>
</dbReference>
<accession>A0A1H4G468</accession>